<dbReference type="GO" id="GO:0008113">
    <property type="term" value="F:peptide-methionine (S)-S-oxide reductase activity"/>
    <property type="evidence" value="ECO:0007669"/>
    <property type="project" value="UniProtKB-UniRule"/>
</dbReference>
<dbReference type="Proteomes" id="UP000703893">
    <property type="component" value="Unassembled WGS sequence"/>
</dbReference>
<name>A0A937X5X6_9BACT</name>
<dbReference type="Gene3D" id="3.30.1060.10">
    <property type="entry name" value="Peptide methionine sulphoxide reductase MsrA"/>
    <property type="match status" value="1"/>
</dbReference>
<gene>
    <name evidence="5 7" type="primary">msrA</name>
    <name evidence="7" type="ORF">FJZ00_06510</name>
</gene>
<evidence type="ECO:0000259" key="6">
    <source>
        <dbReference type="Pfam" id="PF01625"/>
    </source>
</evidence>
<dbReference type="Pfam" id="PF01625">
    <property type="entry name" value="PMSR"/>
    <property type="match status" value="1"/>
</dbReference>
<protein>
    <recommendedName>
        <fullName evidence="5">Peptide methionine sulfoxide reductase MsrA</fullName>
        <shortName evidence="5">Protein-methionine-S-oxide reductase</shortName>
        <ecNumber evidence="5">1.8.4.11</ecNumber>
    </recommendedName>
    <alternativeName>
        <fullName evidence="5">Peptide-methionine (S)-S-oxide reductase</fullName>
        <shortName evidence="5">Peptide Met(O) reductase</shortName>
    </alternativeName>
</protein>
<comment type="caution">
    <text evidence="7">The sequence shown here is derived from an EMBL/GenBank/DDBJ whole genome shotgun (WGS) entry which is preliminary data.</text>
</comment>
<dbReference type="EMBL" id="VGJX01000327">
    <property type="protein sequence ID" value="MBM3274785.1"/>
    <property type="molecule type" value="Genomic_DNA"/>
</dbReference>
<evidence type="ECO:0000256" key="5">
    <source>
        <dbReference type="HAMAP-Rule" id="MF_01401"/>
    </source>
</evidence>
<dbReference type="PANTHER" id="PTHR43774">
    <property type="entry name" value="PEPTIDE METHIONINE SULFOXIDE REDUCTASE"/>
    <property type="match status" value="1"/>
</dbReference>
<proteinExistence type="inferred from homology"/>
<organism evidence="7 8">
    <name type="scientific">Candidatus Tanganyikabacteria bacterium</name>
    <dbReference type="NCBI Taxonomy" id="2961651"/>
    <lineage>
        <taxon>Bacteria</taxon>
        <taxon>Bacillati</taxon>
        <taxon>Candidatus Sericytochromatia</taxon>
        <taxon>Candidatus Tanganyikabacteria</taxon>
    </lineage>
</organism>
<feature type="domain" description="Peptide methionine sulphoxide reductase MsrA" evidence="6">
    <location>
        <begin position="22"/>
        <end position="173"/>
    </location>
</feature>
<dbReference type="NCBIfam" id="TIGR00401">
    <property type="entry name" value="msrA"/>
    <property type="match status" value="1"/>
</dbReference>
<keyword evidence="2 5" id="KW-0560">Oxidoreductase</keyword>
<feature type="active site" evidence="5">
    <location>
        <position position="28"/>
    </location>
</feature>
<dbReference type="InterPro" id="IPR036509">
    <property type="entry name" value="Met_Sox_Rdtase_MsrA_sf"/>
</dbReference>
<comment type="similarity">
    <text evidence="1 5">Belongs to the MsrA Met sulfoxide reductase family.</text>
</comment>
<reference evidence="7 8" key="1">
    <citation type="submission" date="2019-03" db="EMBL/GenBank/DDBJ databases">
        <title>Lake Tanganyika Metagenome-Assembled Genomes (MAGs).</title>
        <authorList>
            <person name="Tran P."/>
        </authorList>
    </citation>
    <scope>NUCLEOTIDE SEQUENCE [LARGE SCALE GENOMIC DNA]</scope>
    <source>
        <strain evidence="7">K_DeepCast_65m_m2_236</strain>
    </source>
</reference>
<dbReference type="HAMAP" id="MF_01401">
    <property type="entry name" value="MsrA"/>
    <property type="match status" value="1"/>
</dbReference>
<dbReference type="EC" id="1.8.4.11" evidence="5"/>
<dbReference type="InterPro" id="IPR002569">
    <property type="entry name" value="Met_Sox_Rdtase_MsrA_dom"/>
</dbReference>
<dbReference type="PANTHER" id="PTHR43774:SF1">
    <property type="entry name" value="PEPTIDE METHIONINE SULFOXIDE REDUCTASE MSRA 2"/>
    <property type="match status" value="1"/>
</dbReference>
<evidence type="ECO:0000256" key="1">
    <source>
        <dbReference type="ARBA" id="ARBA00005591"/>
    </source>
</evidence>
<comment type="catalytic activity">
    <reaction evidence="4 5">
        <text>[thioredoxin]-disulfide + L-methionine + H2O = L-methionine (S)-S-oxide + [thioredoxin]-dithiol</text>
        <dbReference type="Rhea" id="RHEA:19993"/>
        <dbReference type="Rhea" id="RHEA-COMP:10698"/>
        <dbReference type="Rhea" id="RHEA-COMP:10700"/>
        <dbReference type="ChEBI" id="CHEBI:15377"/>
        <dbReference type="ChEBI" id="CHEBI:29950"/>
        <dbReference type="ChEBI" id="CHEBI:50058"/>
        <dbReference type="ChEBI" id="CHEBI:57844"/>
        <dbReference type="ChEBI" id="CHEBI:58772"/>
        <dbReference type="EC" id="1.8.4.11"/>
    </reaction>
</comment>
<dbReference type="AlphaFoldDB" id="A0A937X5X6"/>
<evidence type="ECO:0000256" key="3">
    <source>
        <dbReference type="ARBA" id="ARBA00047806"/>
    </source>
</evidence>
<comment type="catalytic activity">
    <reaction evidence="3 5">
        <text>L-methionyl-[protein] + [thioredoxin]-disulfide + H2O = L-methionyl-(S)-S-oxide-[protein] + [thioredoxin]-dithiol</text>
        <dbReference type="Rhea" id="RHEA:14217"/>
        <dbReference type="Rhea" id="RHEA-COMP:10698"/>
        <dbReference type="Rhea" id="RHEA-COMP:10700"/>
        <dbReference type="Rhea" id="RHEA-COMP:12313"/>
        <dbReference type="Rhea" id="RHEA-COMP:12315"/>
        <dbReference type="ChEBI" id="CHEBI:15377"/>
        <dbReference type="ChEBI" id="CHEBI:16044"/>
        <dbReference type="ChEBI" id="CHEBI:29950"/>
        <dbReference type="ChEBI" id="CHEBI:44120"/>
        <dbReference type="ChEBI" id="CHEBI:50058"/>
        <dbReference type="EC" id="1.8.4.11"/>
    </reaction>
</comment>
<dbReference type="SUPFAM" id="SSF55068">
    <property type="entry name" value="Peptide methionine sulfoxide reductase"/>
    <property type="match status" value="1"/>
</dbReference>
<sequence>MPALAAPAAQAAPKNAAKTEIATLGGGCFWCVEAVYLEIRGVSKVESGYSGGDVADPSYEQVTGKKTGHAEVVQVTFDPGIVSYKDLLQIFFTVHDPTTRDRQGADVGPQYRSIVFYRTPEQQKVATEVIAQVEAEKLYKDPVVTELTPFKAFYRAEDRHQNYYARNPYQPYCMVVIAPKVAKFRKKWQARLKK</sequence>
<evidence type="ECO:0000313" key="8">
    <source>
        <dbReference type="Proteomes" id="UP000703893"/>
    </source>
</evidence>
<comment type="function">
    <text evidence="5">Has an important function as a repair enzyme for proteins that have been inactivated by oxidation. Catalyzes the reversible oxidation-reduction of methionine sulfoxide in proteins to methionine.</text>
</comment>
<evidence type="ECO:0000256" key="4">
    <source>
        <dbReference type="ARBA" id="ARBA00048782"/>
    </source>
</evidence>
<evidence type="ECO:0000256" key="2">
    <source>
        <dbReference type="ARBA" id="ARBA00023002"/>
    </source>
</evidence>
<accession>A0A937X5X6</accession>
<evidence type="ECO:0000313" key="7">
    <source>
        <dbReference type="EMBL" id="MBM3274785.1"/>
    </source>
</evidence>